<reference evidence="4" key="1">
    <citation type="journal article" date="2020" name="Appl. Environ. Microbiol.">
        <title>Diazotrophic Anaeromyxobacter Isolates from Soils.</title>
        <authorList>
            <person name="Masuda Y."/>
            <person name="Yamanaka H."/>
            <person name="Xu Z.X."/>
            <person name="Shiratori Y."/>
            <person name="Aono T."/>
            <person name="Amachi S."/>
            <person name="Senoo K."/>
            <person name="Itoh H."/>
        </authorList>
    </citation>
    <scope>NUCLEOTIDE SEQUENCE [LARGE SCALE GENOMIC DNA]</scope>
    <source>
        <strain evidence="4">R267</strain>
    </source>
</reference>
<evidence type="ECO:0000313" key="3">
    <source>
        <dbReference type="EMBL" id="GEJ56822.1"/>
    </source>
</evidence>
<organism evidence="3 4">
    <name type="scientific">Anaeromyxobacter diazotrophicus</name>
    <dbReference type="NCBI Taxonomy" id="2590199"/>
    <lineage>
        <taxon>Bacteria</taxon>
        <taxon>Pseudomonadati</taxon>
        <taxon>Myxococcota</taxon>
        <taxon>Myxococcia</taxon>
        <taxon>Myxococcales</taxon>
        <taxon>Cystobacterineae</taxon>
        <taxon>Anaeromyxobacteraceae</taxon>
        <taxon>Anaeromyxobacter</taxon>
    </lineage>
</organism>
<comment type="caution">
    <text evidence="3">The sequence shown here is derived from an EMBL/GenBank/DDBJ whole genome shotgun (WGS) entry which is preliminary data.</text>
</comment>
<keyword evidence="2" id="KW-0732">Signal</keyword>
<dbReference type="PROSITE" id="PS51257">
    <property type="entry name" value="PROKAR_LIPOPROTEIN"/>
    <property type="match status" value="1"/>
</dbReference>
<keyword evidence="4" id="KW-1185">Reference proteome</keyword>
<name>A0A7I9VK95_9BACT</name>
<feature type="chain" id="PRO_5029853779" evidence="2">
    <location>
        <begin position="23"/>
        <end position="542"/>
    </location>
</feature>
<evidence type="ECO:0000256" key="2">
    <source>
        <dbReference type="SAM" id="SignalP"/>
    </source>
</evidence>
<feature type="signal peptide" evidence="2">
    <location>
        <begin position="1"/>
        <end position="22"/>
    </location>
</feature>
<feature type="compositionally biased region" description="Low complexity" evidence="1">
    <location>
        <begin position="24"/>
        <end position="43"/>
    </location>
</feature>
<dbReference type="EMBL" id="BJTG01000003">
    <property type="protein sequence ID" value="GEJ56822.1"/>
    <property type="molecule type" value="Genomic_DNA"/>
</dbReference>
<accession>A0A7I9VK95</accession>
<evidence type="ECO:0000256" key="1">
    <source>
        <dbReference type="SAM" id="MobiDB-lite"/>
    </source>
</evidence>
<evidence type="ECO:0000313" key="4">
    <source>
        <dbReference type="Proteomes" id="UP000503640"/>
    </source>
</evidence>
<feature type="region of interest" description="Disordered" evidence="1">
    <location>
        <begin position="24"/>
        <end position="49"/>
    </location>
</feature>
<sequence>MTHVRAAAALALLALASGCAHAPAPATPAGGPVAPAPRGDAPAAPEPPSRAERLALLRSQVDALLTSQARALWAAWTKGGTPELDASAGSCSALFAPDALGFLAEARAAAEGDERRALTLLRAYVLGEQLARALPANLPAPAPVVTWDGRAYPSSRVRSLLAAEPDPARRAALEHAWAAAERREAPRAEARWKALADAAKSLGYGSLLALAADLRGAPAEALAALAEDVLTTTDGTYRTLLATLGRVEMGKSLAELRGRDLPRLFRAGEDGRTFPAARLGPDAAAPFASAGLAAEGPPALIVDAEARAGKDPRALVLPVEVPADVRVSYAPAAGASELRALLHELGAATFYARVRSPVLEFRRLGSVTAEAWGYLFEALHGDPAWLAERTGVAAGHLAPVVRAAAARRLHLARVLAARLLGELARQRDPAGAREAGRAVLERAMARPVEADELDLFLAERDPLLESADALRAVLLAAQAERHLAARAGAAWWRSAEAGRVLAAAFADGSRLEPSELSRALGAEALDGAALAAVSAERAAAVR</sequence>
<dbReference type="AlphaFoldDB" id="A0A7I9VK95"/>
<proteinExistence type="predicted"/>
<dbReference type="SUPFAM" id="SSF55486">
    <property type="entry name" value="Metalloproteases ('zincins'), catalytic domain"/>
    <property type="match status" value="1"/>
</dbReference>
<protein>
    <submittedName>
        <fullName evidence="3">Uncharacterized protein</fullName>
    </submittedName>
</protein>
<gene>
    <name evidence="3" type="ORF">AMYX_15630</name>
</gene>
<dbReference type="RefSeq" id="WP_176064295.1">
    <property type="nucleotide sequence ID" value="NZ_BJTG01000003.1"/>
</dbReference>
<dbReference type="Proteomes" id="UP000503640">
    <property type="component" value="Unassembled WGS sequence"/>
</dbReference>